<evidence type="ECO:0000313" key="4">
    <source>
        <dbReference type="Proteomes" id="UP001240236"/>
    </source>
</evidence>
<feature type="compositionally biased region" description="Pro residues" evidence="1">
    <location>
        <begin position="105"/>
        <end position="114"/>
    </location>
</feature>
<keyword evidence="2" id="KW-0812">Transmembrane</keyword>
<dbReference type="AlphaFoldDB" id="A0AAE3W2Y0"/>
<feature type="compositionally biased region" description="Gly residues" evidence="1">
    <location>
        <begin position="82"/>
        <end position="103"/>
    </location>
</feature>
<feature type="compositionally biased region" description="Polar residues" evidence="1">
    <location>
        <begin position="64"/>
        <end position="77"/>
    </location>
</feature>
<organism evidence="3 4">
    <name type="scientific">Catenuloplanes indicus</name>
    <dbReference type="NCBI Taxonomy" id="137267"/>
    <lineage>
        <taxon>Bacteria</taxon>
        <taxon>Bacillati</taxon>
        <taxon>Actinomycetota</taxon>
        <taxon>Actinomycetes</taxon>
        <taxon>Micromonosporales</taxon>
        <taxon>Micromonosporaceae</taxon>
        <taxon>Catenuloplanes</taxon>
    </lineage>
</organism>
<proteinExistence type="predicted"/>
<dbReference type="Proteomes" id="UP001240236">
    <property type="component" value="Unassembled WGS sequence"/>
</dbReference>
<evidence type="ECO:0000256" key="2">
    <source>
        <dbReference type="SAM" id="Phobius"/>
    </source>
</evidence>
<accession>A0AAE3W2Y0</accession>
<keyword evidence="2" id="KW-0472">Membrane</keyword>
<dbReference type="EMBL" id="JAUSUZ010000001">
    <property type="protein sequence ID" value="MDQ0367739.1"/>
    <property type="molecule type" value="Genomic_DNA"/>
</dbReference>
<sequence length="329" mass="33945">MGPCAVCGGGTIDAAGNCTQCGNYRGTGEVTSAPPANYPPPGYPQQPPYPAPTSGSGYDPYPNPHTSGAPSYPTSGSAGYPTSGGAGYPTSGGTGYPTSGGGYPSSPPPPPPYQAAPQYTAQPQAYPPVYTPPPPQNKGRSGLNFLIGALVSVVLVLLCCIGIAVWGNTENEKNDPNAGGTPTPAVSVNPDIDACTVGTWNVSTHTEDLEVPNVGTIKLSGGKGAKFTLAPDGTAVFDYGTGTEYTGTLSGQNVRLRIQGEVTYEYTSRNSRLALTGKDTEATFVIFVNGEETSEEQEFLASSDTADYTCSSSRMTQEGNAYTIEYTRG</sequence>
<evidence type="ECO:0000256" key="1">
    <source>
        <dbReference type="SAM" id="MobiDB-lite"/>
    </source>
</evidence>
<protein>
    <submittedName>
        <fullName evidence="3">Uncharacterized protein</fullName>
    </submittedName>
</protein>
<keyword evidence="4" id="KW-1185">Reference proteome</keyword>
<feature type="region of interest" description="Disordered" evidence="1">
    <location>
        <begin position="21"/>
        <end position="118"/>
    </location>
</feature>
<name>A0AAE3W2Y0_9ACTN</name>
<keyword evidence="2" id="KW-1133">Transmembrane helix</keyword>
<gene>
    <name evidence="3" type="ORF">J2S42_004408</name>
</gene>
<evidence type="ECO:0000313" key="3">
    <source>
        <dbReference type="EMBL" id="MDQ0367739.1"/>
    </source>
</evidence>
<dbReference type="RefSeq" id="WP_307241976.1">
    <property type="nucleotide sequence ID" value="NZ_JAUSUZ010000001.1"/>
</dbReference>
<comment type="caution">
    <text evidence="3">The sequence shown here is derived from an EMBL/GenBank/DDBJ whole genome shotgun (WGS) entry which is preliminary data.</text>
</comment>
<feature type="compositionally biased region" description="Pro residues" evidence="1">
    <location>
        <begin position="36"/>
        <end position="51"/>
    </location>
</feature>
<feature type="transmembrane region" description="Helical" evidence="2">
    <location>
        <begin position="145"/>
        <end position="167"/>
    </location>
</feature>
<reference evidence="3 4" key="1">
    <citation type="submission" date="2023-07" db="EMBL/GenBank/DDBJ databases">
        <title>Sequencing the genomes of 1000 actinobacteria strains.</title>
        <authorList>
            <person name="Klenk H.-P."/>
        </authorList>
    </citation>
    <scope>NUCLEOTIDE SEQUENCE [LARGE SCALE GENOMIC DNA]</scope>
    <source>
        <strain evidence="3 4">DSM 44709</strain>
    </source>
</reference>